<protein>
    <recommendedName>
        <fullName evidence="2">DnaJ homolog subfamily B member 9</fullName>
    </recommendedName>
    <alternativeName>
        <fullName evidence="3">Endoplasmic reticulum DNA J domain-containing protein 4</fullName>
    </alternativeName>
</protein>
<dbReference type="PRINTS" id="PR00625">
    <property type="entry name" value="JDOMAIN"/>
</dbReference>
<dbReference type="PROSITE" id="PS00636">
    <property type="entry name" value="DNAJ_1"/>
    <property type="match status" value="1"/>
</dbReference>
<comment type="function">
    <text evidence="4">Co-chaperone for Hsp70 protein HSPA5/BiP that acts as a key repressor of the ERN1/IRE1-mediated unfolded protein response (UPR). J domain-containing co-chaperones stimulate the ATPase activity of Hsp70 proteins and are required for efficient substrate recognition by Hsp70 proteins. In the unstressed endoplasmic reticulum, interacts with the luminal region of ERN1/IRE1 and selectively recruits HSPA5/BiP: HSPA5/BiP disrupts the dimerization of the active ERN1/IRE1 luminal region, thereby inactivating ERN1/IRE1. Also involved in endoplasmic reticulum-associated degradation (ERAD) of misfolded proteins. Required for survival of B-cell progenitors and normal antibody production.</text>
</comment>
<evidence type="ECO:0000256" key="3">
    <source>
        <dbReference type="ARBA" id="ARBA00041533"/>
    </source>
</evidence>
<comment type="subunit">
    <text evidence="5">Interacts with HSPA5/BiP; interaction is direct. Interacts with ERN1/IRE1 (via the luminal region). Interacts with DERL1.</text>
</comment>
<keyword evidence="8" id="KW-1185">Reference proteome</keyword>
<organism evidence="8 9">
    <name type="scientific">Octopus sinensis</name>
    <name type="common">East Asian common octopus</name>
    <dbReference type="NCBI Taxonomy" id="2607531"/>
    <lineage>
        <taxon>Eukaryota</taxon>
        <taxon>Metazoa</taxon>
        <taxon>Spiralia</taxon>
        <taxon>Lophotrochozoa</taxon>
        <taxon>Mollusca</taxon>
        <taxon>Cephalopoda</taxon>
        <taxon>Coleoidea</taxon>
        <taxon>Octopodiformes</taxon>
        <taxon>Octopoda</taxon>
        <taxon>Incirrata</taxon>
        <taxon>Octopodidae</taxon>
        <taxon>Octopus</taxon>
    </lineage>
</organism>
<feature type="signal peptide" evidence="6">
    <location>
        <begin position="1"/>
        <end position="22"/>
    </location>
</feature>
<evidence type="ECO:0000256" key="4">
    <source>
        <dbReference type="ARBA" id="ARBA00045428"/>
    </source>
</evidence>
<dbReference type="PROSITE" id="PS50076">
    <property type="entry name" value="DNAJ_2"/>
    <property type="match status" value="1"/>
</dbReference>
<keyword evidence="6" id="KW-0732">Signal</keyword>
<evidence type="ECO:0000256" key="6">
    <source>
        <dbReference type="SAM" id="SignalP"/>
    </source>
</evidence>
<evidence type="ECO:0000256" key="5">
    <source>
        <dbReference type="ARBA" id="ARBA00046365"/>
    </source>
</evidence>
<reference evidence="9" key="1">
    <citation type="submission" date="2025-08" db="UniProtKB">
        <authorList>
            <consortium name="RefSeq"/>
        </authorList>
    </citation>
    <scope>IDENTIFICATION</scope>
</reference>
<feature type="domain" description="J" evidence="7">
    <location>
        <begin position="28"/>
        <end position="93"/>
    </location>
</feature>
<dbReference type="PANTHER" id="PTHR44360:SF1">
    <property type="entry name" value="DNAJ HOMOLOG SUBFAMILY B MEMBER 9"/>
    <property type="match status" value="1"/>
</dbReference>
<dbReference type="GO" id="GO:0051087">
    <property type="term" value="F:protein-folding chaperone binding"/>
    <property type="evidence" value="ECO:0007669"/>
    <property type="project" value="TreeGrafter"/>
</dbReference>
<dbReference type="KEGG" id="osn:115221689"/>
<evidence type="ECO:0000259" key="7">
    <source>
        <dbReference type="PROSITE" id="PS50076"/>
    </source>
</evidence>
<dbReference type="GO" id="GO:0005783">
    <property type="term" value="C:endoplasmic reticulum"/>
    <property type="evidence" value="ECO:0007669"/>
    <property type="project" value="TreeGrafter"/>
</dbReference>
<dbReference type="InterPro" id="IPR001623">
    <property type="entry name" value="DnaJ_domain"/>
</dbReference>
<dbReference type="GO" id="GO:0051787">
    <property type="term" value="F:misfolded protein binding"/>
    <property type="evidence" value="ECO:0007669"/>
    <property type="project" value="TreeGrafter"/>
</dbReference>
<dbReference type="CDD" id="cd06257">
    <property type="entry name" value="DnaJ"/>
    <property type="match status" value="1"/>
</dbReference>
<name>A0A6P7TA05_9MOLL</name>
<dbReference type="Proteomes" id="UP000515154">
    <property type="component" value="Linkage group LG18"/>
</dbReference>
<keyword evidence="1" id="KW-0143">Chaperone</keyword>
<proteinExistence type="predicted"/>
<dbReference type="Gene3D" id="1.10.287.110">
    <property type="entry name" value="DnaJ domain"/>
    <property type="match status" value="1"/>
</dbReference>
<feature type="chain" id="PRO_5028174792" description="DnaJ homolog subfamily B member 9" evidence="6">
    <location>
        <begin position="23"/>
        <end position="221"/>
    </location>
</feature>
<dbReference type="PANTHER" id="PTHR44360">
    <property type="entry name" value="DNAJ HOMOLOG SUBFAMILY B MEMBER 9"/>
    <property type="match status" value="1"/>
</dbReference>
<evidence type="ECO:0000256" key="2">
    <source>
        <dbReference type="ARBA" id="ARBA00040158"/>
    </source>
</evidence>
<dbReference type="GO" id="GO:0036503">
    <property type="term" value="P:ERAD pathway"/>
    <property type="evidence" value="ECO:0007669"/>
    <property type="project" value="TreeGrafter"/>
</dbReference>
<dbReference type="SUPFAM" id="SSF46565">
    <property type="entry name" value="Chaperone J-domain"/>
    <property type="match status" value="1"/>
</dbReference>
<dbReference type="InterPro" id="IPR036869">
    <property type="entry name" value="J_dom_sf"/>
</dbReference>
<dbReference type="AlphaFoldDB" id="A0A6P7TA05"/>
<dbReference type="InterPro" id="IPR051948">
    <property type="entry name" value="Hsp70_co-chaperone_J-domain"/>
</dbReference>
<dbReference type="SMART" id="SM00271">
    <property type="entry name" value="DnaJ"/>
    <property type="match status" value="1"/>
</dbReference>
<gene>
    <name evidence="9" type="primary">LOC115221689</name>
</gene>
<sequence>MYFNKMLLFTALSSVLVQEVISFEANKDLYEILGIKRGSSQKTIRSAFRKLALKYHPDKNKDNPEAEKKFVEISKAYEILSNPEKKERYDKFGDTGDSQDDFSQGTHSFNFEDLFGSSFDNFFSSSHRSSQNSQGRGGGGQYIKINDDDSFFRFDDFFGDSDDNEDFFSFDNFEDFFEQPHAKYSGHMNSFFSSSHSSGGQKCRTVTQRIGNMMTTRTECS</sequence>
<dbReference type="InterPro" id="IPR018253">
    <property type="entry name" value="DnaJ_domain_CS"/>
</dbReference>
<dbReference type="Pfam" id="PF00226">
    <property type="entry name" value="DnaJ"/>
    <property type="match status" value="1"/>
</dbReference>
<accession>A0A6P7TA05</accession>
<dbReference type="RefSeq" id="XP_029647754.1">
    <property type="nucleotide sequence ID" value="XM_029791894.2"/>
</dbReference>
<evidence type="ECO:0000256" key="1">
    <source>
        <dbReference type="ARBA" id="ARBA00023186"/>
    </source>
</evidence>
<evidence type="ECO:0000313" key="9">
    <source>
        <dbReference type="RefSeq" id="XP_029647754.1"/>
    </source>
</evidence>
<evidence type="ECO:0000313" key="8">
    <source>
        <dbReference type="Proteomes" id="UP000515154"/>
    </source>
</evidence>